<organism evidence="4 5">
    <name type="scientific">Littorina saxatilis</name>
    <dbReference type="NCBI Taxonomy" id="31220"/>
    <lineage>
        <taxon>Eukaryota</taxon>
        <taxon>Metazoa</taxon>
        <taxon>Spiralia</taxon>
        <taxon>Lophotrochozoa</taxon>
        <taxon>Mollusca</taxon>
        <taxon>Gastropoda</taxon>
        <taxon>Caenogastropoda</taxon>
        <taxon>Littorinimorpha</taxon>
        <taxon>Littorinoidea</taxon>
        <taxon>Littorinidae</taxon>
        <taxon>Littorina</taxon>
    </lineage>
</organism>
<feature type="transmembrane region" description="Helical" evidence="2">
    <location>
        <begin position="289"/>
        <end position="312"/>
    </location>
</feature>
<feature type="compositionally biased region" description="Basic and acidic residues" evidence="1">
    <location>
        <begin position="372"/>
        <end position="381"/>
    </location>
</feature>
<feature type="compositionally biased region" description="Acidic residues" evidence="1">
    <location>
        <begin position="556"/>
        <end position="568"/>
    </location>
</feature>
<keyword evidence="2" id="KW-0812">Transmembrane</keyword>
<sequence>MMVGVFRHWCAVFSAICMTSAFANQVILKVYEEEIRTSTHLGIQLFCDIERPHGSSLHCSTVSWTRSDVPDEEDDDDTGNDVNGRDSGHDETKEEDLTTETYTVRAKVSVHMFAELRKNASREESFHAEEHLKGRYSCSVTCGSRDHTVTCAVIRFKHKNRTFLCAEKSFSNVDTEKLHSENHQENNHNDDRNNDDNESDTNNNNKNNDDEDNDDFGSTTPNANDKNHNLNVAKIPNLSNDDGNDDDIGSTTQTANDKKHNLNIERITNLKPSSDDGKEVVLPGTAPRVVAGLTIIVSCFLCISTVVFYRCYAKYRTKPLKSWNRSAGNCAPLPGALQRETSLNSEEQQQREQELPQRGPGLELRQHSRQQRRQDISLHEEHRRHRQQQLMPNVQGPGQNTDLLSFASFSRLLTRSQRLSSPSSSHHNRSPIFLGDSRMIRTGQRSLRNASGRRRYDLLQQHNTGPDLSGRRYDSLRNTGVGGSGGAAWGPDSDDTVVIFMPCVAEMTGAKLPSYDDAMAEARQEGRDRVSGFHPQHNDDQCPGLGENRHLLTESDSGEEEEEEEEEYSSCASSGSRPSSGHLGLPMLPPPYQTSEASHEDISGGVSLVDSNGDSSASSDDLVNTSRPPSYHSLDTEVGERAAMQSFPEQS</sequence>
<dbReference type="Proteomes" id="UP001374579">
    <property type="component" value="Unassembled WGS sequence"/>
</dbReference>
<protein>
    <submittedName>
        <fullName evidence="4">Uncharacterized protein</fullName>
    </submittedName>
</protein>
<feature type="region of interest" description="Disordered" evidence="1">
    <location>
        <begin position="175"/>
        <end position="259"/>
    </location>
</feature>
<keyword evidence="2" id="KW-0472">Membrane</keyword>
<feature type="region of interest" description="Disordered" evidence="1">
    <location>
        <begin position="416"/>
        <end position="477"/>
    </location>
</feature>
<reference evidence="4 5" key="1">
    <citation type="submission" date="2024-02" db="EMBL/GenBank/DDBJ databases">
        <title>Chromosome-scale genome assembly of the rough periwinkle Littorina saxatilis.</title>
        <authorList>
            <person name="De Jode A."/>
            <person name="Faria R."/>
            <person name="Formenti G."/>
            <person name="Sims Y."/>
            <person name="Smith T.P."/>
            <person name="Tracey A."/>
            <person name="Wood J.M.D."/>
            <person name="Zagrodzka Z.B."/>
            <person name="Johannesson K."/>
            <person name="Butlin R.K."/>
            <person name="Leder E.H."/>
        </authorList>
    </citation>
    <scope>NUCLEOTIDE SEQUENCE [LARGE SCALE GENOMIC DNA]</scope>
    <source>
        <strain evidence="4">Snail1</strain>
        <tissue evidence="4">Muscle</tissue>
    </source>
</reference>
<name>A0AAN9G7P0_9CAEN</name>
<feature type="signal peptide" evidence="3">
    <location>
        <begin position="1"/>
        <end position="23"/>
    </location>
</feature>
<feature type="compositionally biased region" description="Basic and acidic residues" evidence="1">
    <location>
        <begin position="521"/>
        <end position="540"/>
    </location>
</feature>
<keyword evidence="2" id="KW-1133">Transmembrane helix</keyword>
<feature type="chain" id="PRO_5043013085" evidence="3">
    <location>
        <begin position="24"/>
        <end position="651"/>
    </location>
</feature>
<feature type="region of interest" description="Disordered" evidence="1">
    <location>
        <begin position="67"/>
        <end position="100"/>
    </location>
</feature>
<evidence type="ECO:0000313" key="4">
    <source>
        <dbReference type="EMBL" id="KAK7098311.1"/>
    </source>
</evidence>
<gene>
    <name evidence="4" type="ORF">V1264_002639</name>
</gene>
<evidence type="ECO:0000313" key="5">
    <source>
        <dbReference type="Proteomes" id="UP001374579"/>
    </source>
</evidence>
<dbReference type="EMBL" id="JBAMIC010000012">
    <property type="protein sequence ID" value="KAK7098311.1"/>
    <property type="molecule type" value="Genomic_DNA"/>
</dbReference>
<dbReference type="AlphaFoldDB" id="A0AAN9G7P0"/>
<feature type="compositionally biased region" description="Low complexity" evidence="1">
    <location>
        <begin position="416"/>
        <end position="425"/>
    </location>
</feature>
<feature type="compositionally biased region" description="Basic and acidic residues" evidence="1">
    <location>
        <begin position="83"/>
        <end position="96"/>
    </location>
</feature>
<feature type="compositionally biased region" description="Basic and acidic residues" evidence="1">
    <location>
        <begin position="175"/>
        <end position="195"/>
    </location>
</feature>
<feature type="compositionally biased region" description="Polar residues" evidence="1">
    <location>
        <begin position="388"/>
        <end position="401"/>
    </location>
</feature>
<proteinExistence type="predicted"/>
<comment type="caution">
    <text evidence="4">The sequence shown here is derived from an EMBL/GenBank/DDBJ whole genome shotgun (WGS) entry which is preliminary data.</text>
</comment>
<keyword evidence="3" id="KW-0732">Signal</keyword>
<feature type="region of interest" description="Disordered" evidence="1">
    <location>
        <begin position="521"/>
        <end position="651"/>
    </location>
</feature>
<feature type="compositionally biased region" description="Acidic residues" evidence="1">
    <location>
        <begin position="70"/>
        <end position="79"/>
    </location>
</feature>
<keyword evidence="5" id="KW-1185">Reference proteome</keyword>
<evidence type="ECO:0000256" key="3">
    <source>
        <dbReference type="SAM" id="SignalP"/>
    </source>
</evidence>
<feature type="region of interest" description="Disordered" evidence="1">
    <location>
        <begin position="341"/>
        <end position="401"/>
    </location>
</feature>
<accession>A0AAN9G7P0</accession>
<feature type="compositionally biased region" description="Low complexity" evidence="1">
    <location>
        <begin position="569"/>
        <end position="580"/>
    </location>
</feature>
<feature type="compositionally biased region" description="Low complexity" evidence="1">
    <location>
        <begin position="607"/>
        <end position="621"/>
    </location>
</feature>
<evidence type="ECO:0000256" key="1">
    <source>
        <dbReference type="SAM" id="MobiDB-lite"/>
    </source>
</evidence>
<evidence type="ECO:0000256" key="2">
    <source>
        <dbReference type="SAM" id="Phobius"/>
    </source>
</evidence>